<evidence type="ECO:0000256" key="2">
    <source>
        <dbReference type="ARBA" id="ARBA00034247"/>
    </source>
</evidence>
<dbReference type="EMBL" id="BAABJY010000003">
    <property type="protein sequence ID" value="GAA4870514.1"/>
    <property type="molecule type" value="Genomic_DNA"/>
</dbReference>
<keyword evidence="6" id="KW-1185">Reference proteome</keyword>
<feature type="transmembrane region" description="Helical" evidence="3">
    <location>
        <begin position="176"/>
        <end position="197"/>
    </location>
</feature>
<dbReference type="InterPro" id="IPR050469">
    <property type="entry name" value="Diguanylate_Cyclase"/>
</dbReference>
<evidence type="ECO:0000259" key="4">
    <source>
        <dbReference type="PROSITE" id="PS50887"/>
    </source>
</evidence>
<reference evidence="6" key="1">
    <citation type="journal article" date="2019" name="Int. J. Syst. Evol. Microbiol.">
        <title>The Global Catalogue of Microorganisms (GCM) 10K type strain sequencing project: providing services to taxonomists for standard genome sequencing and annotation.</title>
        <authorList>
            <consortium name="The Broad Institute Genomics Platform"/>
            <consortium name="The Broad Institute Genome Sequencing Center for Infectious Disease"/>
            <person name="Wu L."/>
            <person name="Ma J."/>
        </authorList>
    </citation>
    <scope>NUCLEOTIDE SEQUENCE [LARGE SCALE GENOMIC DNA]</scope>
    <source>
        <strain evidence="6">JCM 18392</strain>
    </source>
</reference>
<keyword evidence="3" id="KW-1133">Transmembrane helix</keyword>
<feature type="transmembrane region" description="Helical" evidence="3">
    <location>
        <begin position="332"/>
        <end position="353"/>
    </location>
</feature>
<dbReference type="InterPro" id="IPR043128">
    <property type="entry name" value="Rev_trsase/Diguanyl_cyclase"/>
</dbReference>
<dbReference type="InterPro" id="IPR011623">
    <property type="entry name" value="7TMR_DISM_rcpt_extracell_dom1"/>
</dbReference>
<dbReference type="PANTHER" id="PTHR45138">
    <property type="entry name" value="REGULATORY COMPONENTS OF SENSORY TRANSDUCTION SYSTEM"/>
    <property type="match status" value="1"/>
</dbReference>
<dbReference type="Pfam" id="PF00990">
    <property type="entry name" value="GGDEF"/>
    <property type="match status" value="1"/>
</dbReference>
<dbReference type="InterPro" id="IPR000160">
    <property type="entry name" value="GGDEF_dom"/>
</dbReference>
<evidence type="ECO:0000256" key="1">
    <source>
        <dbReference type="ARBA" id="ARBA00012528"/>
    </source>
</evidence>
<dbReference type="NCBIfam" id="TIGR00254">
    <property type="entry name" value="GGDEF"/>
    <property type="match status" value="1"/>
</dbReference>
<feature type="transmembrane region" description="Helical" evidence="3">
    <location>
        <begin position="12"/>
        <end position="32"/>
    </location>
</feature>
<dbReference type="EC" id="2.7.7.65" evidence="1"/>
<feature type="domain" description="GGDEF" evidence="4">
    <location>
        <begin position="599"/>
        <end position="732"/>
    </location>
</feature>
<comment type="catalytic activity">
    <reaction evidence="2">
        <text>2 GTP = 3',3'-c-di-GMP + 2 diphosphate</text>
        <dbReference type="Rhea" id="RHEA:24898"/>
        <dbReference type="ChEBI" id="CHEBI:33019"/>
        <dbReference type="ChEBI" id="CHEBI:37565"/>
        <dbReference type="ChEBI" id="CHEBI:58805"/>
        <dbReference type="EC" id="2.7.7.65"/>
    </reaction>
</comment>
<feature type="transmembrane region" description="Helical" evidence="3">
    <location>
        <begin position="359"/>
        <end position="381"/>
    </location>
</feature>
<dbReference type="Gene3D" id="3.30.70.270">
    <property type="match status" value="1"/>
</dbReference>
<feature type="transmembrane region" description="Helical" evidence="3">
    <location>
        <begin position="299"/>
        <end position="320"/>
    </location>
</feature>
<evidence type="ECO:0000256" key="3">
    <source>
        <dbReference type="SAM" id="Phobius"/>
    </source>
</evidence>
<dbReference type="Pfam" id="PF07695">
    <property type="entry name" value="7TMR-DISM_7TM"/>
    <property type="match status" value="1"/>
</dbReference>
<keyword evidence="3" id="KW-0472">Membrane</keyword>
<protein>
    <recommendedName>
        <fullName evidence="1">diguanylate cyclase</fullName>
        <ecNumber evidence="1">2.7.7.65</ecNumber>
    </recommendedName>
</protein>
<accession>A0ABP9EEY1</accession>
<keyword evidence="3" id="KW-0812">Transmembrane</keyword>
<dbReference type="InterPro" id="IPR029787">
    <property type="entry name" value="Nucleotide_cyclase"/>
</dbReference>
<organism evidence="5 6">
    <name type="scientific">Luteimonas vadosa</name>
    <dbReference type="NCBI Taxonomy" id="1165507"/>
    <lineage>
        <taxon>Bacteria</taxon>
        <taxon>Pseudomonadati</taxon>
        <taxon>Pseudomonadota</taxon>
        <taxon>Gammaproteobacteria</taxon>
        <taxon>Lysobacterales</taxon>
        <taxon>Lysobacteraceae</taxon>
        <taxon>Luteimonas</taxon>
    </lineage>
</organism>
<dbReference type="PANTHER" id="PTHR45138:SF9">
    <property type="entry name" value="DIGUANYLATE CYCLASE DGCM-RELATED"/>
    <property type="match status" value="1"/>
</dbReference>
<dbReference type="SMART" id="SM00267">
    <property type="entry name" value="GGDEF"/>
    <property type="match status" value="1"/>
</dbReference>
<feature type="transmembrane region" description="Helical" evidence="3">
    <location>
        <begin position="204"/>
        <end position="222"/>
    </location>
</feature>
<dbReference type="CDD" id="cd01949">
    <property type="entry name" value="GGDEF"/>
    <property type="match status" value="1"/>
</dbReference>
<sequence>MTPTRTDGADWLYVVGLVLLLALFAAGMALAFKAAQPEVPVSIQATTADDGTPVDPGAGSQALHVPVHPGGEVMATPLSFKLPPSGESDARWVVWVSRGVADTIALEGADWRSPTRDFFHPAPTAGVLASGYVFPLPGDWSGDVQLRLEMRGAMPGSVRVRVLREGAALRLEQRGAVIAAFIYGSLLMLTLLMLALYSAARDRIFLVFCSANVLALLALAAINGHLYQVPLLRAMAWWRGQGLWALGLLAAGAALQLLSRYASTQERHPRVARWVDGYCLLLGLLAAVCLLGWEGTLQWIVTAGPWLVLFTLGCGVLLAAEAARRRVRLAGPIAITLLLVAVALYGGEIGFFAPGTDPIWLHYGYQMVLVVFAATLAVGMVDRVGVYRNQRDEDRQARADSEMRMRHETARASLSDALQSNLQTLGPGDVEWTALRLLLEHLLPHVPVEFAAAVAHGFQGHDICMVMPRSAQAEVDSLVATRRLQLKREAVKRLSLQQPVTAPDRDGIIATEALVPLPIHAPGWGMLMLRRSGEQRFLDEELALAEEMVRLVMVNVEQALSAINLRRSAELDALTGTFNRRTIDQWLQRCFTDAERNDQAVSVLFVDLDHFKRINDDYGHACGDQCLRRVAATLHQSLSAGDLLGRYGGEEFIVILPGRGGAAARVAGERLRQAIQDLRIECEGRTLEVTVSIGLATRLGPDEKPASTVDRADKALYAAKREGRNCVRVAPAVFEGRTGGTA</sequence>
<feature type="transmembrane region" description="Helical" evidence="3">
    <location>
        <begin position="274"/>
        <end position="293"/>
    </location>
</feature>
<evidence type="ECO:0000313" key="6">
    <source>
        <dbReference type="Proteomes" id="UP001501323"/>
    </source>
</evidence>
<proteinExistence type="predicted"/>
<dbReference type="RefSeq" id="WP_345295770.1">
    <property type="nucleotide sequence ID" value="NZ_BAABJY010000003.1"/>
</dbReference>
<name>A0ABP9EEY1_9GAMM</name>
<evidence type="ECO:0000313" key="5">
    <source>
        <dbReference type="EMBL" id="GAA4870514.1"/>
    </source>
</evidence>
<comment type="caution">
    <text evidence="5">The sequence shown here is derived from an EMBL/GenBank/DDBJ whole genome shotgun (WGS) entry which is preliminary data.</text>
</comment>
<dbReference type="Proteomes" id="UP001501323">
    <property type="component" value="Unassembled WGS sequence"/>
</dbReference>
<dbReference type="PROSITE" id="PS50887">
    <property type="entry name" value="GGDEF"/>
    <property type="match status" value="1"/>
</dbReference>
<feature type="transmembrane region" description="Helical" evidence="3">
    <location>
        <begin position="242"/>
        <end position="262"/>
    </location>
</feature>
<dbReference type="SUPFAM" id="SSF55073">
    <property type="entry name" value="Nucleotide cyclase"/>
    <property type="match status" value="1"/>
</dbReference>
<gene>
    <name evidence="5" type="ORF">GCM10023332_23860</name>
</gene>